<keyword evidence="1" id="KW-0812">Transmembrane</keyword>
<evidence type="ECO:0000313" key="2">
    <source>
        <dbReference type="EMBL" id="KAK3901945.1"/>
    </source>
</evidence>
<keyword evidence="1" id="KW-0472">Membrane</keyword>
<evidence type="ECO:0000256" key="1">
    <source>
        <dbReference type="SAM" id="Phobius"/>
    </source>
</evidence>
<dbReference type="Proteomes" id="UP001303889">
    <property type="component" value="Unassembled WGS sequence"/>
</dbReference>
<feature type="transmembrane region" description="Helical" evidence="1">
    <location>
        <begin position="205"/>
        <end position="226"/>
    </location>
</feature>
<evidence type="ECO:0000313" key="3">
    <source>
        <dbReference type="Proteomes" id="UP001303889"/>
    </source>
</evidence>
<dbReference type="EMBL" id="MU855544">
    <property type="protein sequence ID" value="KAK3901945.1"/>
    <property type="molecule type" value="Genomic_DNA"/>
</dbReference>
<feature type="transmembrane region" description="Helical" evidence="1">
    <location>
        <begin position="155"/>
        <end position="173"/>
    </location>
</feature>
<gene>
    <name evidence="2" type="ORF">C8A05DRAFT_15937</name>
</gene>
<name>A0AAN6MJA1_9PEZI</name>
<dbReference type="AlphaFoldDB" id="A0AAN6MJA1"/>
<keyword evidence="3" id="KW-1185">Reference proteome</keyword>
<evidence type="ECO:0008006" key="4">
    <source>
        <dbReference type="Google" id="ProtNLM"/>
    </source>
</evidence>
<reference evidence="2" key="2">
    <citation type="submission" date="2023-05" db="EMBL/GenBank/DDBJ databases">
        <authorList>
            <consortium name="Lawrence Berkeley National Laboratory"/>
            <person name="Steindorff A."/>
            <person name="Hensen N."/>
            <person name="Bonometti L."/>
            <person name="Westerberg I."/>
            <person name="Brannstrom I.O."/>
            <person name="Guillou S."/>
            <person name="Cros-Aarteil S."/>
            <person name="Calhoun S."/>
            <person name="Haridas S."/>
            <person name="Kuo A."/>
            <person name="Mondo S."/>
            <person name="Pangilinan J."/>
            <person name="Riley R."/>
            <person name="Labutti K."/>
            <person name="Andreopoulos B."/>
            <person name="Lipzen A."/>
            <person name="Chen C."/>
            <person name="Yanf M."/>
            <person name="Daum C."/>
            <person name="Ng V."/>
            <person name="Clum A."/>
            <person name="Ohm R."/>
            <person name="Martin F."/>
            <person name="Silar P."/>
            <person name="Natvig D."/>
            <person name="Lalanne C."/>
            <person name="Gautier V."/>
            <person name="Ament-Velasquez S.L."/>
            <person name="Kruys A."/>
            <person name="Hutchinson M.I."/>
            <person name="Powell A.J."/>
            <person name="Barry K."/>
            <person name="Miller A.N."/>
            <person name="Grigoriev I.V."/>
            <person name="Debuchy R."/>
            <person name="Gladieux P."/>
            <person name="Thoren M.H."/>
            <person name="Johannesson H."/>
        </authorList>
    </citation>
    <scope>NUCLEOTIDE SEQUENCE</scope>
    <source>
        <strain evidence="2">CBS 103.79</strain>
    </source>
</reference>
<comment type="caution">
    <text evidence="2">The sequence shown here is derived from an EMBL/GenBank/DDBJ whole genome shotgun (WGS) entry which is preliminary data.</text>
</comment>
<organism evidence="2 3">
    <name type="scientific">Staphylotrichum tortipilum</name>
    <dbReference type="NCBI Taxonomy" id="2831512"/>
    <lineage>
        <taxon>Eukaryota</taxon>
        <taxon>Fungi</taxon>
        <taxon>Dikarya</taxon>
        <taxon>Ascomycota</taxon>
        <taxon>Pezizomycotina</taxon>
        <taxon>Sordariomycetes</taxon>
        <taxon>Sordariomycetidae</taxon>
        <taxon>Sordariales</taxon>
        <taxon>Chaetomiaceae</taxon>
        <taxon>Staphylotrichum</taxon>
    </lineage>
</organism>
<sequence length="361" mass="38363">MFSTTIAAGSVLAKRVVEEPSKAKELFAAVPFLLLLANLIVLVPILVILGYTLGHVYPVLAAVEDPLPDYEAVSMADDDLPKDSADQARTAVALPGKPITASIRRILRLLRSNGGGTWRGLLRGLGYAWVIGILTAVTTTFFALAPFIPIPVASLLALLAVAPLTTAWTHFIITPPPTAATPRTLFNRIPPIRKVYAATWLPTTLLWLATHAAVYLPLGLAALIGLQDSKNQPNQHQPIRANASDAAKVICVAGVSLGLQALLVIPAHAALTRVQASLLPADEPTIVPFDRSFAGLVEPEVVTGKGFATFGAAIKTVTLASWGRIYLLRVKVFAFSFAVCSAMVAFIMLEMGLLTLVAGRK</sequence>
<proteinExistence type="predicted"/>
<keyword evidence="1" id="KW-1133">Transmembrane helix</keyword>
<feature type="transmembrane region" description="Helical" evidence="1">
    <location>
        <begin position="127"/>
        <end position="148"/>
    </location>
</feature>
<accession>A0AAN6MJA1</accession>
<feature type="transmembrane region" description="Helical" evidence="1">
    <location>
        <begin position="247"/>
        <end position="271"/>
    </location>
</feature>
<feature type="transmembrane region" description="Helical" evidence="1">
    <location>
        <begin position="332"/>
        <end position="358"/>
    </location>
</feature>
<reference evidence="2" key="1">
    <citation type="journal article" date="2023" name="Mol. Phylogenet. Evol.">
        <title>Genome-scale phylogeny and comparative genomics of the fungal order Sordariales.</title>
        <authorList>
            <person name="Hensen N."/>
            <person name="Bonometti L."/>
            <person name="Westerberg I."/>
            <person name="Brannstrom I.O."/>
            <person name="Guillou S."/>
            <person name="Cros-Aarteil S."/>
            <person name="Calhoun S."/>
            <person name="Haridas S."/>
            <person name="Kuo A."/>
            <person name="Mondo S."/>
            <person name="Pangilinan J."/>
            <person name="Riley R."/>
            <person name="LaButti K."/>
            <person name="Andreopoulos B."/>
            <person name="Lipzen A."/>
            <person name="Chen C."/>
            <person name="Yan M."/>
            <person name="Daum C."/>
            <person name="Ng V."/>
            <person name="Clum A."/>
            <person name="Steindorff A."/>
            <person name="Ohm R.A."/>
            <person name="Martin F."/>
            <person name="Silar P."/>
            <person name="Natvig D.O."/>
            <person name="Lalanne C."/>
            <person name="Gautier V."/>
            <person name="Ament-Velasquez S.L."/>
            <person name="Kruys A."/>
            <person name="Hutchinson M.I."/>
            <person name="Powell A.J."/>
            <person name="Barry K."/>
            <person name="Miller A.N."/>
            <person name="Grigoriev I.V."/>
            <person name="Debuchy R."/>
            <person name="Gladieux P."/>
            <person name="Hiltunen Thoren M."/>
            <person name="Johannesson H."/>
        </authorList>
    </citation>
    <scope>NUCLEOTIDE SEQUENCE</scope>
    <source>
        <strain evidence="2">CBS 103.79</strain>
    </source>
</reference>
<feature type="transmembrane region" description="Helical" evidence="1">
    <location>
        <begin position="26"/>
        <end position="51"/>
    </location>
</feature>
<protein>
    <recommendedName>
        <fullName evidence="4">Ubiquitin carrier protein</fullName>
    </recommendedName>
</protein>